<reference evidence="3" key="1">
    <citation type="submission" date="2023-07" db="EMBL/GenBank/DDBJ databases">
        <title>draft genome sequence of fig (Ficus carica).</title>
        <authorList>
            <person name="Takahashi T."/>
            <person name="Nishimura K."/>
        </authorList>
    </citation>
    <scope>NUCLEOTIDE SEQUENCE</scope>
</reference>
<dbReference type="InterPro" id="IPR032861">
    <property type="entry name" value="TAXi_N"/>
</dbReference>
<sequence length="203" mass="22763">MESLQFLLGMQSQKVWHCLSHLSPQHTRNYHAIDELCFVTTGNRCKIHRPCEKSQGYASKRDSFDGVPATDGFTFTTSDDGTMLVPRVLFECATAGQDVPNIDNSEANGIFGLGYHKESLVQNVMAELWVRELFDLYDVEKLRFRGHLDKDLQGFPELIRNLISSDPSKNCAGRVRLCNQDEAYSSTADRIVSGTKHSSKGSL</sequence>
<dbReference type="Gene3D" id="2.40.70.10">
    <property type="entry name" value="Acid Proteases"/>
    <property type="match status" value="1"/>
</dbReference>
<gene>
    <name evidence="3" type="ORF">TIFTF001_030709</name>
</gene>
<dbReference type="InterPro" id="IPR021109">
    <property type="entry name" value="Peptidase_aspartic_dom_sf"/>
</dbReference>
<dbReference type="EMBL" id="BTGU01000114">
    <property type="protein sequence ID" value="GMN61615.1"/>
    <property type="molecule type" value="Genomic_DNA"/>
</dbReference>
<evidence type="ECO:0000313" key="4">
    <source>
        <dbReference type="Proteomes" id="UP001187192"/>
    </source>
</evidence>
<proteinExistence type="inferred from homology"/>
<organism evidence="3 4">
    <name type="scientific">Ficus carica</name>
    <name type="common">Common fig</name>
    <dbReference type="NCBI Taxonomy" id="3494"/>
    <lineage>
        <taxon>Eukaryota</taxon>
        <taxon>Viridiplantae</taxon>
        <taxon>Streptophyta</taxon>
        <taxon>Embryophyta</taxon>
        <taxon>Tracheophyta</taxon>
        <taxon>Spermatophyta</taxon>
        <taxon>Magnoliopsida</taxon>
        <taxon>eudicotyledons</taxon>
        <taxon>Gunneridae</taxon>
        <taxon>Pentapetalae</taxon>
        <taxon>rosids</taxon>
        <taxon>fabids</taxon>
        <taxon>Rosales</taxon>
        <taxon>Moraceae</taxon>
        <taxon>Ficeae</taxon>
        <taxon>Ficus</taxon>
    </lineage>
</organism>
<evidence type="ECO:0000256" key="1">
    <source>
        <dbReference type="ARBA" id="ARBA00007447"/>
    </source>
</evidence>
<comment type="similarity">
    <text evidence="1">Belongs to the peptidase A1 family.</text>
</comment>
<dbReference type="Proteomes" id="UP001187192">
    <property type="component" value="Unassembled WGS sequence"/>
</dbReference>
<dbReference type="SUPFAM" id="SSF50630">
    <property type="entry name" value="Acid proteases"/>
    <property type="match status" value="1"/>
</dbReference>
<comment type="caution">
    <text evidence="3">The sequence shown here is derived from an EMBL/GenBank/DDBJ whole genome shotgun (WGS) entry which is preliminary data.</text>
</comment>
<protein>
    <recommendedName>
        <fullName evidence="2">Xylanase inhibitor N-terminal domain-containing protein</fullName>
    </recommendedName>
</protein>
<accession>A0AA88DUW6</accession>
<name>A0AA88DUW6_FICCA</name>
<evidence type="ECO:0000259" key="2">
    <source>
        <dbReference type="Pfam" id="PF14543"/>
    </source>
</evidence>
<keyword evidence="4" id="KW-1185">Reference proteome</keyword>
<feature type="domain" description="Xylanase inhibitor N-terminal" evidence="2">
    <location>
        <begin position="28"/>
        <end position="127"/>
    </location>
</feature>
<dbReference type="AlphaFoldDB" id="A0AA88DUW6"/>
<dbReference type="Pfam" id="PF14543">
    <property type="entry name" value="TAXi_N"/>
    <property type="match status" value="1"/>
</dbReference>
<evidence type="ECO:0000313" key="3">
    <source>
        <dbReference type="EMBL" id="GMN61615.1"/>
    </source>
</evidence>